<feature type="transmembrane region" description="Helical" evidence="1">
    <location>
        <begin position="42"/>
        <end position="57"/>
    </location>
</feature>
<dbReference type="OrthoDB" id="9770040at2"/>
<evidence type="ECO:0000313" key="2">
    <source>
        <dbReference type="EMBL" id="SDY87455.1"/>
    </source>
</evidence>
<feature type="transmembrane region" description="Helical" evidence="1">
    <location>
        <begin position="144"/>
        <end position="162"/>
    </location>
</feature>
<dbReference type="Pfam" id="PF05940">
    <property type="entry name" value="NnrS"/>
    <property type="match status" value="1"/>
</dbReference>
<feature type="transmembrane region" description="Helical" evidence="1">
    <location>
        <begin position="200"/>
        <end position="219"/>
    </location>
</feature>
<evidence type="ECO:0000313" key="3">
    <source>
        <dbReference type="Proteomes" id="UP000199286"/>
    </source>
</evidence>
<dbReference type="RefSeq" id="WP_089885981.1">
    <property type="nucleotide sequence ID" value="NZ_FNPF01000023.1"/>
</dbReference>
<name>A0A1H3NG66_9RHOB</name>
<keyword evidence="3" id="KW-1185">Reference proteome</keyword>
<feature type="transmembrane region" description="Helical" evidence="1">
    <location>
        <begin position="296"/>
        <end position="315"/>
    </location>
</feature>
<feature type="transmembrane region" description="Helical" evidence="1">
    <location>
        <begin position="327"/>
        <end position="346"/>
    </location>
</feature>
<feature type="transmembrane region" description="Helical" evidence="1">
    <location>
        <begin position="263"/>
        <end position="284"/>
    </location>
</feature>
<dbReference type="EMBL" id="FNPF01000023">
    <property type="protein sequence ID" value="SDY87455.1"/>
    <property type="molecule type" value="Genomic_DNA"/>
</dbReference>
<dbReference type="STRING" id="321339.SAMN05444340_12338"/>
<accession>A0A1H3NG66</accession>
<gene>
    <name evidence="2" type="ORF">SAMN05444340_12338</name>
</gene>
<proteinExistence type="predicted"/>
<dbReference type="AlphaFoldDB" id="A0A1H3NG66"/>
<keyword evidence="1" id="KW-1133">Transmembrane helix</keyword>
<protein>
    <submittedName>
        <fullName evidence="2">Uncharacterized protein involved in response to NO</fullName>
    </submittedName>
</protein>
<keyword evidence="1" id="KW-0812">Transmembrane</keyword>
<dbReference type="InterPro" id="IPR010266">
    <property type="entry name" value="NnrS"/>
</dbReference>
<feature type="transmembrane region" description="Helical" evidence="1">
    <location>
        <begin position="231"/>
        <end position="251"/>
    </location>
</feature>
<organism evidence="2 3">
    <name type="scientific">Citreimonas salinaria</name>
    <dbReference type="NCBI Taxonomy" id="321339"/>
    <lineage>
        <taxon>Bacteria</taxon>
        <taxon>Pseudomonadati</taxon>
        <taxon>Pseudomonadota</taxon>
        <taxon>Alphaproteobacteria</taxon>
        <taxon>Rhodobacterales</taxon>
        <taxon>Roseobacteraceae</taxon>
        <taxon>Citreimonas</taxon>
    </lineage>
</organism>
<dbReference type="Proteomes" id="UP000199286">
    <property type="component" value="Unassembled WGS sequence"/>
</dbReference>
<feature type="transmembrane region" description="Helical" evidence="1">
    <location>
        <begin position="113"/>
        <end position="138"/>
    </location>
</feature>
<reference evidence="2 3" key="1">
    <citation type="submission" date="2016-10" db="EMBL/GenBank/DDBJ databases">
        <authorList>
            <person name="de Groot N.N."/>
        </authorList>
    </citation>
    <scope>NUCLEOTIDE SEQUENCE [LARGE SCALE GENOMIC DNA]</scope>
    <source>
        <strain evidence="2 3">DSM 26880</strain>
    </source>
</reference>
<feature type="transmembrane region" description="Helical" evidence="1">
    <location>
        <begin position="64"/>
        <end position="79"/>
    </location>
</feature>
<evidence type="ECO:0000256" key="1">
    <source>
        <dbReference type="SAM" id="Phobius"/>
    </source>
</evidence>
<sequence>MSGARIFFALALGFAGLWIPIWLLRYAGVVPGAGVLWHGHEMIYGYLAAMVAGFLTVGDRGPRILGLAALWIAARLLLLADVLPWVAALLDLAFLPLLILLRKPPLWSGRKFMSLGIICVVGALTAANAGMVLFPAAAAEALRMAAMLAVALIVVVGGRLVPGHTRAATRRGPGLGLARTETASVALAAALVVVEAFGAAVTSGSVAGALCLLQAYRLWHWWDRGVLSDPLLWGLHAGYAWLSAGLLAYSAARFGTGIGAGDALHLILVGAVGSMTLVIALRLIRAQAREAQRGDWKDGVVLALVSLAALLRGGVPLVAPEYLVPAAAAGGMVWSAAMLLALVVYAPRLLGWGKGAGA</sequence>
<keyword evidence="1" id="KW-0472">Membrane</keyword>